<keyword evidence="6" id="KW-1185">Reference proteome</keyword>
<accession>A0A9P4NKI7</accession>
<feature type="compositionally biased region" description="Acidic residues" evidence="4">
    <location>
        <begin position="1122"/>
        <end position="1132"/>
    </location>
</feature>
<gene>
    <name evidence="5" type="ORF">EJ08DRAFT_700160</name>
</gene>
<dbReference type="AlphaFoldDB" id="A0A9P4NKI7"/>
<dbReference type="Pfam" id="PF13432">
    <property type="entry name" value="TPR_16"/>
    <property type="match status" value="1"/>
</dbReference>
<reference evidence="5" key="1">
    <citation type="journal article" date="2020" name="Stud. Mycol.">
        <title>101 Dothideomycetes genomes: a test case for predicting lifestyles and emergence of pathogens.</title>
        <authorList>
            <person name="Haridas S."/>
            <person name="Albert R."/>
            <person name="Binder M."/>
            <person name="Bloem J."/>
            <person name="Labutti K."/>
            <person name="Salamov A."/>
            <person name="Andreopoulos B."/>
            <person name="Baker S."/>
            <person name="Barry K."/>
            <person name="Bills G."/>
            <person name="Bluhm B."/>
            <person name="Cannon C."/>
            <person name="Castanera R."/>
            <person name="Culley D."/>
            <person name="Daum C."/>
            <person name="Ezra D."/>
            <person name="Gonzalez J."/>
            <person name="Henrissat B."/>
            <person name="Kuo A."/>
            <person name="Liang C."/>
            <person name="Lipzen A."/>
            <person name="Lutzoni F."/>
            <person name="Magnuson J."/>
            <person name="Mondo S."/>
            <person name="Nolan M."/>
            <person name="Ohm R."/>
            <person name="Pangilinan J."/>
            <person name="Park H.-J."/>
            <person name="Ramirez L."/>
            <person name="Alfaro M."/>
            <person name="Sun H."/>
            <person name="Tritt A."/>
            <person name="Yoshinaga Y."/>
            <person name="Zwiers L.-H."/>
            <person name="Turgeon B."/>
            <person name="Goodwin S."/>
            <person name="Spatafora J."/>
            <person name="Crous P."/>
            <person name="Grigoriev I."/>
        </authorList>
    </citation>
    <scope>NUCLEOTIDE SEQUENCE</scope>
    <source>
        <strain evidence="5">CBS 130266</strain>
    </source>
</reference>
<dbReference type="Proteomes" id="UP000800235">
    <property type="component" value="Unassembled WGS sequence"/>
</dbReference>
<feature type="compositionally biased region" description="Basic and acidic residues" evidence="4">
    <location>
        <begin position="1012"/>
        <end position="1031"/>
    </location>
</feature>
<dbReference type="SMART" id="SM00028">
    <property type="entry name" value="TPR"/>
    <property type="match status" value="9"/>
</dbReference>
<feature type="repeat" description="TPR" evidence="3">
    <location>
        <begin position="802"/>
        <end position="835"/>
    </location>
</feature>
<dbReference type="GO" id="GO:0000993">
    <property type="term" value="F:RNA polymerase II complex binding"/>
    <property type="evidence" value="ECO:0007669"/>
    <property type="project" value="TreeGrafter"/>
</dbReference>
<dbReference type="Gene3D" id="1.25.40.10">
    <property type="entry name" value="Tetratricopeptide repeat domain"/>
    <property type="match status" value="4"/>
</dbReference>
<feature type="compositionally biased region" description="Acidic residues" evidence="4">
    <location>
        <begin position="1174"/>
        <end position="1183"/>
    </location>
</feature>
<dbReference type="InterPro" id="IPR019734">
    <property type="entry name" value="TPR_rpt"/>
</dbReference>
<proteinExistence type="predicted"/>
<feature type="repeat" description="TPR" evidence="3">
    <location>
        <begin position="255"/>
        <end position="288"/>
    </location>
</feature>
<evidence type="ECO:0000256" key="1">
    <source>
        <dbReference type="ARBA" id="ARBA00022737"/>
    </source>
</evidence>
<feature type="compositionally biased region" description="Basic residues" evidence="4">
    <location>
        <begin position="1042"/>
        <end position="1056"/>
    </location>
</feature>
<evidence type="ECO:0000313" key="5">
    <source>
        <dbReference type="EMBL" id="KAF2425762.1"/>
    </source>
</evidence>
<dbReference type="GO" id="GO:0016593">
    <property type="term" value="C:Cdc73/Paf1 complex"/>
    <property type="evidence" value="ECO:0007669"/>
    <property type="project" value="TreeGrafter"/>
</dbReference>
<dbReference type="PANTHER" id="PTHR14027:SF2">
    <property type="entry name" value="RNA POLYMERASE-ASSOCIATED PROTEIN CTR9 HOMOLOG"/>
    <property type="match status" value="1"/>
</dbReference>
<dbReference type="OrthoDB" id="343875at2759"/>
<dbReference type="SUPFAM" id="SSF48452">
    <property type="entry name" value="TPR-like"/>
    <property type="match status" value="1"/>
</dbReference>
<dbReference type="PROSITE" id="PS50005">
    <property type="entry name" value="TPR"/>
    <property type="match status" value="2"/>
</dbReference>
<evidence type="ECO:0000256" key="3">
    <source>
        <dbReference type="PROSITE-ProRule" id="PRU00339"/>
    </source>
</evidence>
<evidence type="ECO:0000313" key="6">
    <source>
        <dbReference type="Proteomes" id="UP000800235"/>
    </source>
</evidence>
<feature type="region of interest" description="Disordered" evidence="4">
    <location>
        <begin position="1012"/>
        <end position="1200"/>
    </location>
</feature>
<dbReference type="InterPro" id="IPR031101">
    <property type="entry name" value="Ctr9"/>
</dbReference>
<protein>
    <recommendedName>
        <fullName evidence="7">TPR-like protein</fullName>
    </recommendedName>
</protein>
<feature type="compositionally biased region" description="Basic and acidic residues" evidence="4">
    <location>
        <begin position="1068"/>
        <end position="1078"/>
    </location>
</feature>
<organism evidence="5 6">
    <name type="scientific">Tothia fuscella</name>
    <dbReference type="NCBI Taxonomy" id="1048955"/>
    <lineage>
        <taxon>Eukaryota</taxon>
        <taxon>Fungi</taxon>
        <taxon>Dikarya</taxon>
        <taxon>Ascomycota</taxon>
        <taxon>Pezizomycotina</taxon>
        <taxon>Dothideomycetes</taxon>
        <taxon>Pleosporomycetidae</taxon>
        <taxon>Venturiales</taxon>
        <taxon>Cylindrosympodiaceae</taxon>
        <taxon>Tothia</taxon>
    </lineage>
</organism>
<keyword evidence="1" id="KW-0677">Repeat</keyword>
<evidence type="ECO:0008006" key="7">
    <source>
        <dbReference type="Google" id="ProtNLM"/>
    </source>
</evidence>
<dbReference type="PANTHER" id="PTHR14027">
    <property type="entry name" value="RNA POLYMERASE-ASSOCIATED PROTEIN CTR9"/>
    <property type="match status" value="1"/>
</dbReference>
<comment type="caution">
    <text evidence="5">The sequence shown here is derived from an EMBL/GenBank/DDBJ whole genome shotgun (WGS) entry which is preliminary data.</text>
</comment>
<evidence type="ECO:0000256" key="2">
    <source>
        <dbReference type="ARBA" id="ARBA00022803"/>
    </source>
</evidence>
<dbReference type="GO" id="GO:0006368">
    <property type="term" value="P:transcription elongation by RNA polymerase II"/>
    <property type="evidence" value="ECO:0007669"/>
    <property type="project" value="TreeGrafter"/>
</dbReference>
<dbReference type="Pfam" id="PF13174">
    <property type="entry name" value="TPR_6"/>
    <property type="match status" value="1"/>
</dbReference>
<keyword evidence="2 3" id="KW-0802">TPR repeat</keyword>
<feature type="region of interest" description="Disordered" evidence="4">
    <location>
        <begin position="927"/>
        <end position="948"/>
    </location>
</feature>
<name>A0A9P4NKI7_9PEZI</name>
<dbReference type="InterPro" id="IPR011990">
    <property type="entry name" value="TPR-like_helical_dom_sf"/>
</dbReference>
<sequence length="1200" mass="135555">MANRTNGVNGHAYGRMRWADIPPAIDIPVQEGEDEEAVEVNLTELLDDPTELCTLLENERVAKSYWMVIALAYAKQDKMDLAIDILKKGLSAHSSGNIKDRLSLLSSLCWMYLWKCRHAPRIQPDSLMAAPAFYSSAHLAMANASDSEIRTKDFWLREATSTLNDASRISPSYQPLYLARGVLSLLRASLQHPEERADTLKAALRSFEEANRGSRGTNIMAMLGKARVLYSQAKYGDAYSAFQMVLQRSPNPLEPDPRIGLGCCLWQLGHLEDAKQAWERALDLNPDSNIANMLLGLYHLHASAQYDTRDPKFQSEFAKGMTQYTQKSFKLNAEYPLTCANFATYFLMRRVWGHVQKLATRAIEGSDVSAVASDGWYLLARMAHYQNETAHAFEYYSKADQARGGDGRGGDDKGHLPAKFGMAQIKVLQDDFVDAKFRLEKLHRLKSNPETMTLLGTLHAEDYFSVPLVPSKDDDKTEVWKKAIALLDSVRQSWKDPKKKISPDPAVLLNLARLYEIEAPGKSLQCLQEVEQLELERMPDEKRPQDMEDEEAAQTALREELPPQLLNNIGCFHYQADRFGDARQNFQTALNACIKIGQVDSSVDTDALLTTISFNLGRTYEAEGLADEAKSIYESLLVRHPDYLDASARLAYISLKQDPSGEGPKAINRVYYSAEQNLEVRSMYGWYLNKSKKKTQNVAEDQEQRHYKRTLQNHRHDLYSLTADGNLHLTIAREMPRATDGEKDKRHKMYEKGAEFFAKALEVDPKNAYAAQGIAITLVEDRKDLPNAIQVFSKVRETMKDPSVSINLGHAFCELKQYSRAIENYETALNKDRANDVTILACLGRVWMLRGKAEKKLDAMKKSLDYSVQALAVAPHQIHFKFNVAYVQIQIAQLIITLPNESRSVAEVETALAGLDAAIDSFSEIAKAPNPPFPRNDLEQRANMGRNTMRKQVERVLRDQKEYEQANADKLAQAREAREAEARRREEEKRIAAEKAEEARQKILEERLEMQKRDRELAEARAEEERRREEEQLTTDTETGEKKKRIKKKGGKRKKKDVGSDTDGDLSGGDRRSREPRSRARSAVATGDESEEPKRKKKRKLERKSTKGTSKAQDKYKSAEFINDDDDDDEELPPIADTNGDANGALTPDSNMDEDQDEPAAITGQRRKAPRVVDDDDEEEDVGDVSMQDLAPAAVEDESE</sequence>
<dbReference type="GO" id="GO:0006355">
    <property type="term" value="P:regulation of DNA-templated transcription"/>
    <property type="evidence" value="ECO:0007669"/>
    <property type="project" value="InterPro"/>
</dbReference>
<evidence type="ECO:0000256" key="4">
    <source>
        <dbReference type="SAM" id="MobiDB-lite"/>
    </source>
</evidence>
<dbReference type="EMBL" id="MU007067">
    <property type="protein sequence ID" value="KAF2425762.1"/>
    <property type="molecule type" value="Genomic_DNA"/>
</dbReference>